<comment type="similarity">
    <text evidence="2 10">Belongs to the MCM family.</text>
</comment>
<dbReference type="GO" id="GO:0006271">
    <property type="term" value="P:DNA strand elongation involved in DNA replication"/>
    <property type="evidence" value="ECO:0007669"/>
    <property type="project" value="TreeGrafter"/>
</dbReference>
<evidence type="ECO:0000256" key="4">
    <source>
        <dbReference type="ARBA" id="ARBA00022741"/>
    </source>
</evidence>
<dbReference type="GO" id="GO:0016887">
    <property type="term" value="F:ATP hydrolysis activity"/>
    <property type="evidence" value="ECO:0007669"/>
    <property type="project" value="RHEA"/>
</dbReference>
<dbReference type="Pfam" id="PF21128">
    <property type="entry name" value="WHD_MCM4"/>
    <property type="match status" value="1"/>
</dbReference>
<evidence type="ECO:0000313" key="15">
    <source>
        <dbReference type="Proteomes" id="UP000275408"/>
    </source>
</evidence>
<comment type="function">
    <text evidence="11">Acts as component of the MCM2-7 complex (MCM complex) which is the replicative helicase essential for 'once per cell cycle' DNA replication initiation and elongation in eukaryotic cells. The active ATPase sites in the MCM2-7 ring are formed through the interaction surfaces of two neighboring subunits such that a critical structure of a conserved arginine finger motif is provided in trans relative to the ATP-binding site of the Walker A box of the adjacent subunit. The six ATPase active sites, however, are likely to contribute differentially to the complex helicase activity.</text>
</comment>
<feature type="compositionally biased region" description="Polar residues" evidence="12">
    <location>
        <begin position="79"/>
        <end position="94"/>
    </location>
</feature>
<dbReference type="PROSITE" id="PS00847">
    <property type="entry name" value="MCM_1"/>
    <property type="match status" value="1"/>
</dbReference>
<comment type="subcellular location">
    <subcellularLocation>
        <location evidence="1">Nucleus</location>
    </subcellularLocation>
</comment>
<name>A0A3M6UCA9_POCDA</name>
<dbReference type="InterPro" id="IPR003593">
    <property type="entry name" value="AAA+_ATPase"/>
</dbReference>
<dbReference type="Gene3D" id="3.40.50.300">
    <property type="entry name" value="P-loop containing nucleotide triphosphate hydrolases"/>
    <property type="match status" value="1"/>
</dbReference>
<evidence type="ECO:0000259" key="13">
    <source>
        <dbReference type="PROSITE" id="PS50051"/>
    </source>
</evidence>
<comment type="catalytic activity">
    <reaction evidence="11">
        <text>ATP + H2O = ADP + phosphate + H(+)</text>
        <dbReference type="Rhea" id="RHEA:13065"/>
        <dbReference type="ChEBI" id="CHEBI:15377"/>
        <dbReference type="ChEBI" id="CHEBI:15378"/>
        <dbReference type="ChEBI" id="CHEBI:30616"/>
        <dbReference type="ChEBI" id="CHEBI:43474"/>
        <dbReference type="ChEBI" id="CHEBI:456216"/>
        <dbReference type="EC" id="3.6.4.12"/>
    </reaction>
</comment>
<dbReference type="InterPro" id="IPR027925">
    <property type="entry name" value="MCM_N"/>
</dbReference>
<evidence type="ECO:0000256" key="3">
    <source>
        <dbReference type="ARBA" id="ARBA00022705"/>
    </source>
</evidence>
<comment type="caution">
    <text evidence="14">The sequence shown here is derived from an EMBL/GenBank/DDBJ whole genome shotgun (WGS) entry which is preliminary data.</text>
</comment>
<proteinExistence type="inferred from homology"/>
<keyword evidence="15" id="KW-1185">Reference proteome</keyword>
<dbReference type="Gene3D" id="2.40.50.140">
    <property type="entry name" value="Nucleic acid-binding proteins"/>
    <property type="match status" value="1"/>
</dbReference>
<feature type="domain" description="MCM C-terminal AAA(+) ATPase" evidence="13">
    <location>
        <begin position="465"/>
        <end position="673"/>
    </location>
</feature>
<dbReference type="EMBL" id="RCHS01001807">
    <property type="protein sequence ID" value="RMX51323.1"/>
    <property type="molecule type" value="Genomic_DNA"/>
</dbReference>
<evidence type="ECO:0000256" key="6">
    <source>
        <dbReference type="ARBA" id="ARBA00022806"/>
    </source>
</evidence>
<dbReference type="Pfam" id="PF17855">
    <property type="entry name" value="MCM_lid"/>
    <property type="match status" value="1"/>
</dbReference>
<dbReference type="PROSITE" id="PS50051">
    <property type="entry name" value="MCM_2"/>
    <property type="match status" value="1"/>
</dbReference>
<dbReference type="SUPFAM" id="SSF52540">
    <property type="entry name" value="P-loop containing nucleoside triphosphate hydrolases"/>
    <property type="match status" value="1"/>
</dbReference>
<feature type="region of interest" description="Disordered" evidence="12">
    <location>
        <begin position="1"/>
        <end position="144"/>
    </location>
</feature>
<dbReference type="SUPFAM" id="SSF50249">
    <property type="entry name" value="Nucleic acid-binding proteins"/>
    <property type="match status" value="1"/>
</dbReference>
<feature type="compositionally biased region" description="Low complexity" evidence="12">
    <location>
        <begin position="19"/>
        <end position="33"/>
    </location>
</feature>
<dbReference type="SMART" id="SM00350">
    <property type="entry name" value="MCM"/>
    <property type="match status" value="1"/>
</dbReference>
<dbReference type="PANTHER" id="PTHR11630:SF66">
    <property type="entry name" value="DNA REPLICATION LICENSING FACTOR MCM4"/>
    <property type="match status" value="1"/>
</dbReference>
<dbReference type="InterPro" id="IPR012340">
    <property type="entry name" value="NA-bd_OB-fold"/>
</dbReference>
<dbReference type="Pfam" id="PF14551">
    <property type="entry name" value="MCM_N"/>
    <property type="match status" value="1"/>
</dbReference>
<comment type="subunit">
    <text evidence="11">Component of the MCM2-7 complex.</text>
</comment>
<dbReference type="FunFam" id="3.30.1640.10:FF:000001">
    <property type="entry name" value="DNA helicase"/>
    <property type="match status" value="1"/>
</dbReference>
<dbReference type="SMART" id="SM00382">
    <property type="entry name" value="AAA"/>
    <property type="match status" value="1"/>
</dbReference>
<dbReference type="InterPro" id="IPR041562">
    <property type="entry name" value="MCM_lid"/>
</dbReference>
<dbReference type="OrthoDB" id="10251574at2759"/>
<keyword evidence="5 11" id="KW-0378">Hydrolase</keyword>
<dbReference type="InterPro" id="IPR018525">
    <property type="entry name" value="MCM_CS"/>
</dbReference>
<dbReference type="GO" id="GO:0000727">
    <property type="term" value="P:double-strand break repair via break-induced replication"/>
    <property type="evidence" value="ECO:0007669"/>
    <property type="project" value="TreeGrafter"/>
</dbReference>
<evidence type="ECO:0000256" key="12">
    <source>
        <dbReference type="SAM" id="MobiDB-lite"/>
    </source>
</evidence>
<dbReference type="Proteomes" id="UP000275408">
    <property type="component" value="Unassembled WGS sequence"/>
</dbReference>
<accession>A0A3M6UCA9</accession>
<keyword evidence="6 11" id="KW-0347">Helicase</keyword>
<dbReference type="Gene3D" id="1.10.10.10">
    <property type="entry name" value="Winged helix-like DNA-binding domain superfamily/Winged helix DNA-binding domain"/>
    <property type="match status" value="1"/>
</dbReference>
<feature type="compositionally biased region" description="Low complexity" evidence="12">
    <location>
        <begin position="1"/>
        <end position="11"/>
    </location>
</feature>
<dbReference type="GO" id="GO:1902975">
    <property type="term" value="P:mitotic DNA replication initiation"/>
    <property type="evidence" value="ECO:0007669"/>
    <property type="project" value="TreeGrafter"/>
</dbReference>
<gene>
    <name evidence="14" type="ORF">pdam_00004672</name>
</gene>
<dbReference type="GO" id="GO:0003697">
    <property type="term" value="F:single-stranded DNA binding"/>
    <property type="evidence" value="ECO:0007669"/>
    <property type="project" value="TreeGrafter"/>
</dbReference>
<dbReference type="FunFam" id="3.40.50.300:FF:000217">
    <property type="entry name" value="DNA helicase"/>
    <property type="match status" value="1"/>
</dbReference>
<keyword evidence="3 11" id="KW-0235">DNA replication</keyword>
<evidence type="ECO:0000256" key="9">
    <source>
        <dbReference type="ARBA" id="ARBA00023242"/>
    </source>
</evidence>
<dbReference type="CDD" id="cd17755">
    <property type="entry name" value="MCM4"/>
    <property type="match status" value="1"/>
</dbReference>
<evidence type="ECO:0000256" key="7">
    <source>
        <dbReference type="ARBA" id="ARBA00022840"/>
    </source>
</evidence>
<dbReference type="GO" id="GO:0005524">
    <property type="term" value="F:ATP binding"/>
    <property type="evidence" value="ECO:0007669"/>
    <property type="project" value="UniProtKB-UniRule"/>
</dbReference>
<evidence type="ECO:0000313" key="14">
    <source>
        <dbReference type="EMBL" id="RMX51323.1"/>
    </source>
</evidence>
<evidence type="ECO:0000256" key="8">
    <source>
        <dbReference type="ARBA" id="ARBA00023125"/>
    </source>
</evidence>
<feature type="compositionally biased region" description="Polar residues" evidence="12">
    <location>
        <begin position="124"/>
        <end position="144"/>
    </location>
</feature>
<dbReference type="PRINTS" id="PR01660">
    <property type="entry name" value="MCMPROTEIN4"/>
</dbReference>
<dbReference type="PRINTS" id="PR01657">
    <property type="entry name" value="MCMFAMILY"/>
</dbReference>
<keyword evidence="4 10" id="KW-0547">Nucleotide-binding</keyword>
<evidence type="ECO:0000256" key="10">
    <source>
        <dbReference type="RuleBase" id="RU004070"/>
    </source>
</evidence>
<evidence type="ECO:0000256" key="2">
    <source>
        <dbReference type="ARBA" id="ARBA00008010"/>
    </source>
</evidence>
<keyword evidence="9 11" id="KW-0539">Nucleus</keyword>
<dbReference type="InterPro" id="IPR036388">
    <property type="entry name" value="WH-like_DNA-bd_sf"/>
</dbReference>
<reference evidence="14 15" key="1">
    <citation type="journal article" date="2018" name="Sci. Rep.">
        <title>Comparative analysis of the Pocillopora damicornis genome highlights role of immune system in coral evolution.</title>
        <authorList>
            <person name="Cunning R."/>
            <person name="Bay R.A."/>
            <person name="Gillette P."/>
            <person name="Baker A.C."/>
            <person name="Traylor-Knowles N."/>
        </authorList>
    </citation>
    <scope>NUCLEOTIDE SEQUENCE [LARGE SCALE GENOMIC DNA]</scope>
    <source>
        <strain evidence="14">RSMAS</strain>
        <tissue evidence="14">Whole animal</tissue>
    </source>
</reference>
<evidence type="ECO:0000256" key="1">
    <source>
        <dbReference type="ARBA" id="ARBA00004123"/>
    </source>
</evidence>
<dbReference type="InterPro" id="IPR033762">
    <property type="entry name" value="MCM_OB"/>
</dbReference>
<dbReference type="EC" id="3.6.4.12" evidence="11"/>
<dbReference type="GO" id="GO:0005634">
    <property type="term" value="C:nucleus"/>
    <property type="evidence" value="ECO:0007669"/>
    <property type="project" value="UniProtKB-SubCell"/>
</dbReference>
<dbReference type="GO" id="GO:0042555">
    <property type="term" value="C:MCM complex"/>
    <property type="evidence" value="ECO:0007669"/>
    <property type="project" value="UniProtKB-UniRule"/>
</dbReference>
<dbReference type="InterPro" id="IPR008047">
    <property type="entry name" value="MCM_4"/>
</dbReference>
<dbReference type="InterPro" id="IPR031327">
    <property type="entry name" value="MCM"/>
</dbReference>
<dbReference type="Pfam" id="PF17207">
    <property type="entry name" value="MCM_OB"/>
    <property type="match status" value="1"/>
</dbReference>
<organism evidence="14 15">
    <name type="scientific">Pocillopora damicornis</name>
    <name type="common">Cauliflower coral</name>
    <name type="synonym">Millepora damicornis</name>
    <dbReference type="NCBI Taxonomy" id="46731"/>
    <lineage>
        <taxon>Eukaryota</taxon>
        <taxon>Metazoa</taxon>
        <taxon>Cnidaria</taxon>
        <taxon>Anthozoa</taxon>
        <taxon>Hexacorallia</taxon>
        <taxon>Scleractinia</taxon>
        <taxon>Astrocoeniina</taxon>
        <taxon>Pocilloporidae</taxon>
        <taxon>Pocillopora</taxon>
    </lineage>
</organism>
<dbReference type="InterPro" id="IPR001208">
    <property type="entry name" value="MCM_dom"/>
</dbReference>
<dbReference type="STRING" id="46731.A0A3M6UCA9"/>
<dbReference type="GO" id="GO:0017116">
    <property type="term" value="F:single-stranded DNA helicase activity"/>
    <property type="evidence" value="ECO:0007669"/>
    <property type="project" value="TreeGrafter"/>
</dbReference>
<keyword evidence="7 10" id="KW-0067">ATP-binding</keyword>
<keyword evidence="8 10" id="KW-0238">DNA-binding</keyword>
<dbReference type="Gene3D" id="3.30.1640.10">
    <property type="entry name" value="mini-chromosome maintenance (MCM) complex, chain A, domain 1"/>
    <property type="match status" value="1"/>
</dbReference>
<feature type="non-terminal residue" evidence="14">
    <location>
        <position position="1"/>
    </location>
</feature>
<dbReference type="Pfam" id="PF00493">
    <property type="entry name" value="MCM"/>
    <property type="match status" value="1"/>
</dbReference>
<feature type="compositionally biased region" description="Basic and acidic residues" evidence="12">
    <location>
        <begin position="109"/>
        <end position="119"/>
    </location>
</feature>
<evidence type="ECO:0000256" key="5">
    <source>
        <dbReference type="ARBA" id="ARBA00022801"/>
    </source>
</evidence>
<dbReference type="AlphaFoldDB" id="A0A3M6UCA9"/>
<sequence>SDASTTSTRSTRSNRRGSRATSPTAAPAVSPPSQRRRVDEPSSPLPLAPTSPSEGQPDPDQSGLFSSPQTRGGLETSEIDLSSPLNYATPSSRAGGTPAGSLAGTPIRHRSDIRSDRRLRQVNLGENQPPSDTTDQPTGPTSDVATAPALVIWGTDVVVSDTKEKFRKFVCDFVDEDAEDMGEGFDPLLPVYLQRLDEIHVLETPFLNIDCGHLKTFDADLYRQLICYPQEVIPTFDMAVNEVFFEKYPDAQLQHQIQVRTFNVDKTKNMRSLNPEDIDTLITISGMVIRTSQVIPEMREGEKDSKFSHKDETFYFLISFLSSVSAFQLFPVAPPINNMDLLTIAISISCPRLQICSKPCHNFSFSDDMPPGQTPHTIMLFSHNDLVDAVQPGDRVTVTGIYRATPMRVNPRQRNVKAVYKTYIDVIHFKKTDKKRLYSKDPDGVVTFSQERVEQLQQLSKQPDIYERLAKALAPSIYENEDIKKGILCQLFGGANKDFADTGRGKFRSEVNILLCGDPGTSKSQLLQYVHNLVPRGQYTSGKGSSAVGLTAYVTRDPETRQLVLQTGALVLSDNGICCIDEFDKMNDSTRAVLHEVMEQQTLSIAKAGIICQLNARTSILAAANPVKSQWDPKMTTVENIQLPHTLLSRFDLIFLMLDPQDELYDRRLATHLVSLYHQTQEEEEEEYLDMSILKDYIAYARSYVNPKLSEEAAQYLIQAYVEMRQVGSSRGAVTAYPRQLESLIRLAEAHARMRLSSKVENVDVEEARRLHREALKQSATDPKTGLIDVNILTTGLSVSDRKRRLEIAKTLKELLQSKGKTPTVKYQQTYEELREASDLPISREQFDDALKILRDEDFLIVTGRTAIRLM</sequence>
<dbReference type="PANTHER" id="PTHR11630">
    <property type="entry name" value="DNA REPLICATION LICENSING FACTOR MCM FAMILY MEMBER"/>
    <property type="match status" value="1"/>
</dbReference>
<dbReference type="InterPro" id="IPR027417">
    <property type="entry name" value="P-loop_NTPase"/>
</dbReference>
<protein>
    <recommendedName>
        <fullName evidence="11">DNA replication licensing factor MCM4</fullName>
        <ecNumber evidence="11">3.6.4.12</ecNumber>
    </recommendedName>
</protein>
<evidence type="ECO:0000256" key="11">
    <source>
        <dbReference type="RuleBase" id="RU368062"/>
    </source>
</evidence>